<dbReference type="SUPFAM" id="SSF81606">
    <property type="entry name" value="PP2C-like"/>
    <property type="match status" value="1"/>
</dbReference>
<evidence type="ECO:0000256" key="2">
    <source>
        <dbReference type="ARBA" id="ARBA00022801"/>
    </source>
</evidence>
<dbReference type="HOGENOM" id="CLU_021251_1_0_1"/>
<dbReference type="PROSITE" id="PS01032">
    <property type="entry name" value="PPM_1"/>
    <property type="match status" value="1"/>
</dbReference>
<proteinExistence type="inferred from homology"/>
<keyword evidence="2 4" id="KW-0378">Hydrolase</keyword>
<dbReference type="SMART" id="SM00332">
    <property type="entry name" value="PP2Cc"/>
    <property type="match status" value="1"/>
</dbReference>
<dbReference type="InterPro" id="IPR000222">
    <property type="entry name" value="PP2C_BS"/>
</dbReference>
<dbReference type="InterPro" id="IPR001932">
    <property type="entry name" value="PPM-type_phosphatase-like_dom"/>
</dbReference>
<accession>A0A0C3AMV3</accession>
<sequence>MASLSLRSSKPSLRLFSRRARFYHDYVRLSTQGGVARIPLYSSNIIGVASSRGNRSHQEDYHAFASLSLDVDGLRRSIRKSLGFEWVPENPNDRVARQAVFIGLYDGHGGSTVSQFLRQELHGLFESVDKAQIPELFLWIKDQGGYFKRFTGGALAPWIHDAENSPPLDLESRVTQAFFEVDRLLSIESQAKECGATASVAIFHSIDNPARPFFASHKLVLTVAHCGDARVLLCSTNGGLVHPMTEDHHPDTPVEATRLRRMMGSALITDSFGESRWMGALANTRAIGDLRYKPYGVTPEPEVRTKLLEGQVWGYMVVVSDGVSSILSDDEIVDLARGAPTPKIAADRILAFSQELGGEDNATAVVVPLAGWGKVHGPDKTRALREFRRQQAVGSERQRRM</sequence>
<evidence type="ECO:0000256" key="3">
    <source>
        <dbReference type="ARBA" id="ARBA00022912"/>
    </source>
</evidence>
<dbReference type="Pfam" id="PF00481">
    <property type="entry name" value="PP2C"/>
    <property type="match status" value="1"/>
</dbReference>
<organism evidence="6 7">
    <name type="scientific">Scleroderma citrinum Foug A</name>
    <dbReference type="NCBI Taxonomy" id="1036808"/>
    <lineage>
        <taxon>Eukaryota</taxon>
        <taxon>Fungi</taxon>
        <taxon>Dikarya</taxon>
        <taxon>Basidiomycota</taxon>
        <taxon>Agaricomycotina</taxon>
        <taxon>Agaricomycetes</taxon>
        <taxon>Agaricomycetidae</taxon>
        <taxon>Boletales</taxon>
        <taxon>Sclerodermatineae</taxon>
        <taxon>Sclerodermataceae</taxon>
        <taxon>Scleroderma</taxon>
    </lineage>
</organism>
<evidence type="ECO:0000313" key="6">
    <source>
        <dbReference type="EMBL" id="KIM66302.1"/>
    </source>
</evidence>
<reference evidence="7" key="2">
    <citation type="submission" date="2015-01" db="EMBL/GenBank/DDBJ databases">
        <title>Evolutionary Origins and Diversification of the Mycorrhizal Mutualists.</title>
        <authorList>
            <consortium name="DOE Joint Genome Institute"/>
            <consortium name="Mycorrhizal Genomics Consortium"/>
            <person name="Kohler A."/>
            <person name="Kuo A."/>
            <person name="Nagy L.G."/>
            <person name="Floudas D."/>
            <person name="Copeland A."/>
            <person name="Barry K.W."/>
            <person name="Cichocki N."/>
            <person name="Veneault-Fourrey C."/>
            <person name="LaButti K."/>
            <person name="Lindquist E.A."/>
            <person name="Lipzen A."/>
            <person name="Lundell T."/>
            <person name="Morin E."/>
            <person name="Murat C."/>
            <person name="Riley R."/>
            <person name="Ohm R."/>
            <person name="Sun H."/>
            <person name="Tunlid A."/>
            <person name="Henrissat B."/>
            <person name="Grigoriev I.V."/>
            <person name="Hibbett D.S."/>
            <person name="Martin F."/>
        </authorList>
    </citation>
    <scope>NUCLEOTIDE SEQUENCE [LARGE SCALE GENOMIC DNA]</scope>
    <source>
        <strain evidence="7">Foug A</strain>
    </source>
</reference>
<keyword evidence="1" id="KW-0479">Metal-binding</keyword>
<name>A0A0C3AMV3_9AGAM</name>
<feature type="domain" description="PPM-type phosphatase" evidence="5">
    <location>
        <begin position="45"/>
        <end position="369"/>
    </location>
</feature>
<keyword evidence="7" id="KW-1185">Reference proteome</keyword>
<dbReference type="GO" id="GO:0046872">
    <property type="term" value="F:metal ion binding"/>
    <property type="evidence" value="ECO:0007669"/>
    <property type="project" value="UniProtKB-KW"/>
</dbReference>
<dbReference type="PANTHER" id="PTHR13832:SF589">
    <property type="entry name" value="[PYRUVATE DEHYDROGENASE [ACETYL-TRANSFERRING]]-PHOSPHATASE 2, MITOCHONDRIAL"/>
    <property type="match status" value="1"/>
</dbReference>
<evidence type="ECO:0000313" key="7">
    <source>
        <dbReference type="Proteomes" id="UP000053989"/>
    </source>
</evidence>
<dbReference type="OrthoDB" id="416093at2759"/>
<evidence type="ECO:0000256" key="4">
    <source>
        <dbReference type="RuleBase" id="RU003465"/>
    </source>
</evidence>
<dbReference type="PANTHER" id="PTHR13832">
    <property type="entry name" value="PROTEIN PHOSPHATASE 2C"/>
    <property type="match status" value="1"/>
</dbReference>
<dbReference type="PROSITE" id="PS51746">
    <property type="entry name" value="PPM_2"/>
    <property type="match status" value="1"/>
</dbReference>
<protein>
    <recommendedName>
        <fullName evidence="5">PPM-type phosphatase domain-containing protein</fullName>
    </recommendedName>
</protein>
<dbReference type="InParanoid" id="A0A0C3AMV3"/>
<dbReference type="CDD" id="cd00143">
    <property type="entry name" value="PP2Cc"/>
    <property type="match status" value="1"/>
</dbReference>
<dbReference type="STRING" id="1036808.A0A0C3AMV3"/>
<reference evidence="6 7" key="1">
    <citation type="submission" date="2014-04" db="EMBL/GenBank/DDBJ databases">
        <authorList>
            <consortium name="DOE Joint Genome Institute"/>
            <person name="Kuo A."/>
            <person name="Kohler A."/>
            <person name="Nagy L.G."/>
            <person name="Floudas D."/>
            <person name="Copeland A."/>
            <person name="Barry K.W."/>
            <person name="Cichocki N."/>
            <person name="Veneault-Fourrey C."/>
            <person name="LaButti K."/>
            <person name="Lindquist E.A."/>
            <person name="Lipzen A."/>
            <person name="Lundell T."/>
            <person name="Morin E."/>
            <person name="Murat C."/>
            <person name="Sun H."/>
            <person name="Tunlid A."/>
            <person name="Henrissat B."/>
            <person name="Grigoriev I.V."/>
            <person name="Hibbett D.S."/>
            <person name="Martin F."/>
            <person name="Nordberg H.P."/>
            <person name="Cantor M.N."/>
            <person name="Hua S.X."/>
        </authorList>
    </citation>
    <scope>NUCLEOTIDE SEQUENCE [LARGE SCALE GENOMIC DNA]</scope>
    <source>
        <strain evidence="6 7">Foug A</strain>
    </source>
</reference>
<dbReference type="AlphaFoldDB" id="A0A0C3AMV3"/>
<dbReference type="EMBL" id="KN822018">
    <property type="protein sequence ID" value="KIM66302.1"/>
    <property type="molecule type" value="Genomic_DNA"/>
</dbReference>
<dbReference type="Gene3D" id="3.60.40.10">
    <property type="entry name" value="PPM-type phosphatase domain"/>
    <property type="match status" value="1"/>
</dbReference>
<dbReference type="GO" id="GO:0004722">
    <property type="term" value="F:protein serine/threonine phosphatase activity"/>
    <property type="evidence" value="ECO:0007669"/>
    <property type="project" value="InterPro"/>
</dbReference>
<dbReference type="FunCoup" id="A0A0C3AMV3">
    <property type="interactions" value="38"/>
</dbReference>
<dbReference type="InterPro" id="IPR036457">
    <property type="entry name" value="PPM-type-like_dom_sf"/>
</dbReference>
<comment type="similarity">
    <text evidence="4">Belongs to the PP2C family.</text>
</comment>
<evidence type="ECO:0000259" key="5">
    <source>
        <dbReference type="PROSITE" id="PS51746"/>
    </source>
</evidence>
<gene>
    <name evidence="6" type="ORF">SCLCIDRAFT_111146</name>
</gene>
<dbReference type="Proteomes" id="UP000053989">
    <property type="component" value="Unassembled WGS sequence"/>
</dbReference>
<keyword evidence="3 4" id="KW-0904">Protein phosphatase</keyword>
<dbReference type="InterPro" id="IPR015655">
    <property type="entry name" value="PP2C"/>
</dbReference>
<evidence type="ECO:0000256" key="1">
    <source>
        <dbReference type="ARBA" id="ARBA00022723"/>
    </source>
</evidence>